<reference evidence="1 2" key="1">
    <citation type="journal article" date="2019" name="Genome Biol. Evol.">
        <title>Insights into the evolution of the New World diploid cottons (Gossypium, subgenus Houzingenia) based on genome sequencing.</title>
        <authorList>
            <person name="Grover C.E."/>
            <person name="Arick M.A. 2nd"/>
            <person name="Thrash A."/>
            <person name="Conover J.L."/>
            <person name="Sanders W.S."/>
            <person name="Peterson D.G."/>
            <person name="Frelichowski J.E."/>
            <person name="Scheffler J.A."/>
            <person name="Scheffler B.E."/>
            <person name="Wendel J.F."/>
        </authorList>
    </citation>
    <scope>NUCLEOTIDE SEQUENCE [LARGE SCALE GENOMIC DNA]</scope>
    <source>
        <strain evidence="1">8</strain>
        <tissue evidence="1">Leaf</tissue>
    </source>
</reference>
<dbReference type="Proteomes" id="UP000593578">
    <property type="component" value="Unassembled WGS sequence"/>
</dbReference>
<accession>A0A7J8P1H3</accession>
<dbReference type="AlphaFoldDB" id="A0A7J8P1H3"/>
<proteinExistence type="predicted"/>
<evidence type="ECO:0000313" key="2">
    <source>
        <dbReference type="Proteomes" id="UP000593578"/>
    </source>
</evidence>
<gene>
    <name evidence="1" type="ORF">Gorai_013966</name>
</gene>
<dbReference type="EMBL" id="JABEZZ010000004">
    <property type="protein sequence ID" value="MBA0583091.1"/>
    <property type="molecule type" value="Genomic_DNA"/>
</dbReference>
<protein>
    <submittedName>
        <fullName evidence="1">Uncharacterized protein</fullName>
    </submittedName>
</protein>
<organism evidence="1 2">
    <name type="scientific">Gossypium raimondii</name>
    <name type="common">Peruvian cotton</name>
    <name type="synonym">Gossypium klotzschianum subsp. raimondii</name>
    <dbReference type="NCBI Taxonomy" id="29730"/>
    <lineage>
        <taxon>Eukaryota</taxon>
        <taxon>Viridiplantae</taxon>
        <taxon>Streptophyta</taxon>
        <taxon>Embryophyta</taxon>
        <taxon>Tracheophyta</taxon>
        <taxon>Spermatophyta</taxon>
        <taxon>Magnoliopsida</taxon>
        <taxon>eudicotyledons</taxon>
        <taxon>Gunneridae</taxon>
        <taxon>Pentapetalae</taxon>
        <taxon>rosids</taxon>
        <taxon>malvids</taxon>
        <taxon>Malvales</taxon>
        <taxon>Malvaceae</taxon>
        <taxon>Malvoideae</taxon>
        <taxon>Gossypium</taxon>
    </lineage>
</organism>
<name>A0A7J8P1H3_GOSRA</name>
<evidence type="ECO:0000313" key="1">
    <source>
        <dbReference type="EMBL" id="MBA0583091.1"/>
    </source>
</evidence>
<comment type="caution">
    <text evidence="1">The sequence shown here is derived from an EMBL/GenBank/DDBJ whole genome shotgun (WGS) entry which is preliminary data.</text>
</comment>
<sequence length="25" mass="2960">MTFILSLLSHDWERLLQVIENLTST</sequence>